<dbReference type="AlphaFoldDB" id="Q8EMM1"/>
<proteinExistence type="inferred from homology"/>
<dbReference type="PRINTS" id="PR00080">
    <property type="entry name" value="SDRFAMILY"/>
</dbReference>
<evidence type="ECO:0000256" key="1">
    <source>
        <dbReference type="ARBA" id="ARBA00006484"/>
    </source>
</evidence>
<dbReference type="InterPro" id="IPR002347">
    <property type="entry name" value="SDR_fam"/>
</dbReference>
<keyword evidence="2" id="KW-0560">Oxidoreductase</keyword>
<accession>Q8EMM1</accession>
<sequence>MNQLKDEIADNYPEVDVVIKVADLSVSNEVYQLYETLKQYHIETWINNAGFGIHTMMKDEDTKRAQNMLHLNIEALTILSTLYVQDYANVEGTQLINISSAAGYNMAPTAVIYSATKFYVSSFTENLALELRENGAKMQAKVLAPAATESEFAKIANNDKDFDMDQAFDKYHTSDEMADFMLQLYDSDKIVGSVVSEDYSFVLTDNKFPYLG</sequence>
<dbReference type="EMBL" id="BA000028">
    <property type="protein sequence ID" value="BAC14777.1"/>
    <property type="molecule type" value="Genomic_DNA"/>
</dbReference>
<evidence type="ECO:0000256" key="8">
    <source>
        <dbReference type="ARBA" id="ARBA00044349"/>
    </source>
</evidence>
<organism evidence="12 13">
    <name type="scientific">Oceanobacillus iheyensis (strain DSM 14371 / CIP 107618 / JCM 11309 / KCTC 3954 / HTE831)</name>
    <dbReference type="NCBI Taxonomy" id="221109"/>
    <lineage>
        <taxon>Bacteria</taxon>
        <taxon>Bacillati</taxon>
        <taxon>Bacillota</taxon>
        <taxon>Bacilli</taxon>
        <taxon>Bacillales</taxon>
        <taxon>Bacillaceae</taxon>
        <taxon>Oceanobacillus</taxon>
    </lineage>
</organism>
<evidence type="ECO:0000256" key="6">
    <source>
        <dbReference type="ARBA" id="ARBA00044065"/>
    </source>
</evidence>
<dbReference type="PhylomeDB" id="Q8EMM1"/>
<evidence type="ECO:0000256" key="7">
    <source>
        <dbReference type="ARBA" id="ARBA00044271"/>
    </source>
</evidence>
<comment type="catalytic activity">
    <reaction evidence="3">
        <text>L-allo-threonine + NADP(+) = aminoacetone + CO2 + NADPH</text>
        <dbReference type="Rhea" id="RHEA:43524"/>
        <dbReference type="ChEBI" id="CHEBI:16526"/>
        <dbReference type="ChEBI" id="CHEBI:57783"/>
        <dbReference type="ChEBI" id="CHEBI:58320"/>
        <dbReference type="ChEBI" id="CHEBI:58349"/>
        <dbReference type="ChEBI" id="CHEBI:58585"/>
        <dbReference type="EC" id="1.1.1.381"/>
    </reaction>
</comment>
<dbReference type="STRING" id="221109.gene:10735073"/>
<dbReference type="HOGENOM" id="CLU_010194_2_1_9"/>
<evidence type="ECO:0000256" key="4">
    <source>
        <dbReference type="ARBA" id="ARBA00044050"/>
    </source>
</evidence>
<comment type="catalytic activity">
    <reaction evidence="10">
        <text>3-hydroxypropanoate + NADP(+) = 3-oxopropanoate + NADPH + H(+)</text>
        <dbReference type="Rhea" id="RHEA:26438"/>
        <dbReference type="ChEBI" id="CHEBI:15378"/>
        <dbReference type="ChEBI" id="CHEBI:16510"/>
        <dbReference type="ChEBI" id="CHEBI:33190"/>
        <dbReference type="ChEBI" id="CHEBI:57783"/>
        <dbReference type="ChEBI" id="CHEBI:58349"/>
        <dbReference type="EC" id="1.1.1.298"/>
    </reaction>
</comment>
<dbReference type="InterPro" id="IPR020904">
    <property type="entry name" value="Sc_DH/Rdtase_CS"/>
</dbReference>
<evidence type="ECO:0000313" key="13">
    <source>
        <dbReference type="Proteomes" id="UP000000822"/>
    </source>
</evidence>
<dbReference type="EC" id="1.1.1.298" evidence="4"/>
<evidence type="ECO:0000256" key="10">
    <source>
        <dbReference type="ARBA" id="ARBA00047274"/>
    </source>
</evidence>
<dbReference type="PANTHER" id="PTHR43086:SF3">
    <property type="entry name" value="NADP-DEPENDENT 3-HYDROXY ACID DEHYDROGENASE YDFG"/>
    <property type="match status" value="1"/>
</dbReference>
<dbReference type="SUPFAM" id="SSF51735">
    <property type="entry name" value="NAD(P)-binding Rossmann-fold domains"/>
    <property type="match status" value="1"/>
</dbReference>
<protein>
    <recommendedName>
        <fullName evidence="6">NADP-dependent 3-hydroxy acid dehydrogenase YdfG</fullName>
        <ecNumber evidence="4">1.1.1.298</ecNumber>
        <ecNumber evidence="5">1.1.1.381</ecNumber>
    </recommendedName>
    <alternativeName>
        <fullName evidence="8">L-allo-threonine dehydrogenase</fullName>
    </alternativeName>
    <alternativeName>
        <fullName evidence="7">Malonic semialdehyde reductase</fullName>
    </alternativeName>
</protein>
<dbReference type="EC" id="1.1.1.381" evidence="5"/>
<evidence type="ECO:0000256" key="5">
    <source>
        <dbReference type="ARBA" id="ARBA00044059"/>
    </source>
</evidence>
<comment type="function">
    <text evidence="9">NADP-dependent dehydrogenase with broad substrate specificity acting on 3-hydroxy acids. Catalyzes the NADP-dependent oxidation of L-allo-threonine to L-2-amino-3-keto-butyrate, which is spontaneously decarboxylated into aminoacetone. Also acts on D-threonine, L-serine, D-serine, D-3-hydroxyisobutyrate, L-3-hydroxyisobutyrate, D-glycerate and L-glycerate. Able to catalyze the reduction of the malonic semialdehyde to 3-hydroxypropionic acid. YdfG is apparently supplementing RutE, the presumed malonic semialdehyde reductase involved in pyrimidine degradation since both are able to detoxify malonic semialdehyde.</text>
</comment>
<evidence type="ECO:0000256" key="11">
    <source>
        <dbReference type="RuleBase" id="RU000363"/>
    </source>
</evidence>
<keyword evidence="13" id="KW-1185">Reference proteome</keyword>
<dbReference type="Proteomes" id="UP000000822">
    <property type="component" value="Chromosome"/>
</dbReference>
<reference evidence="12 13" key="2">
    <citation type="journal article" date="2002" name="Nucleic Acids Res.">
        <title>Genome sequence of Oceanobacillus iheyensis isolated from the Iheya Ridge and its unexpected adaptive capabilities to extreme environments.</title>
        <authorList>
            <person name="Takami H."/>
            <person name="Takaki Y."/>
            <person name="Uchiyama I."/>
        </authorList>
    </citation>
    <scope>NUCLEOTIDE SEQUENCE [LARGE SCALE GENOMIC DNA]</scope>
    <source>
        <strain evidence="13">DSM 14371 / CIP 107618 / JCM 11309 / KCTC 3954 / HTE831</strain>
    </source>
</reference>
<dbReference type="GO" id="GO:0035527">
    <property type="term" value="F:3-hydroxypropionate dehydrogenase (NADP+) activity"/>
    <property type="evidence" value="ECO:0007669"/>
    <property type="project" value="UniProtKB-EC"/>
</dbReference>
<dbReference type="Pfam" id="PF00106">
    <property type="entry name" value="adh_short"/>
    <property type="match status" value="1"/>
</dbReference>
<dbReference type="KEGG" id="oih:OB2821"/>
<evidence type="ECO:0000256" key="2">
    <source>
        <dbReference type="ARBA" id="ARBA00023002"/>
    </source>
</evidence>
<reference evidence="12 13" key="1">
    <citation type="journal article" date="2001" name="FEMS Microbiol. Lett.">
        <title>Oceanobacillus iheyensis gen. nov., sp. nov., a deep-sea extremely halotolerant and alkaliphilic species isolated from a depth of 1050 m on the Iheya Ridge.</title>
        <authorList>
            <person name="Lu J."/>
            <person name="Nogi Y."/>
            <person name="Takami H."/>
        </authorList>
    </citation>
    <scope>NUCLEOTIDE SEQUENCE [LARGE SCALE GENOMIC DNA]</scope>
    <source>
        <strain evidence="13">DSM 14371 / CIP 107618 / JCM 11309 / KCTC 3954 / HTE831</strain>
    </source>
</reference>
<dbReference type="eggNOG" id="COG0300">
    <property type="taxonomic scope" value="Bacteria"/>
</dbReference>
<evidence type="ECO:0000256" key="9">
    <source>
        <dbReference type="ARBA" id="ARBA00045650"/>
    </source>
</evidence>
<dbReference type="Gene3D" id="3.40.50.720">
    <property type="entry name" value="NAD(P)-binding Rossmann-like Domain"/>
    <property type="match status" value="1"/>
</dbReference>
<gene>
    <name evidence="12" type="ordered locus">OB2821</name>
</gene>
<evidence type="ECO:0000313" key="12">
    <source>
        <dbReference type="EMBL" id="BAC14777.1"/>
    </source>
</evidence>
<name>Q8EMM1_OCEIH</name>
<evidence type="ECO:0000256" key="3">
    <source>
        <dbReference type="ARBA" id="ARBA00043812"/>
    </source>
</evidence>
<dbReference type="PROSITE" id="PS00061">
    <property type="entry name" value="ADH_SHORT"/>
    <property type="match status" value="1"/>
</dbReference>
<comment type="similarity">
    <text evidence="1 11">Belongs to the short-chain dehydrogenases/reductases (SDR) family.</text>
</comment>
<dbReference type="InterPro" id="IPR036291">
    <property type="entry name" value="NAD(P)-bd_dom_sf"/>
</dbReference>
<dbReference type="PANTHER" id="PTHR43086">
    <property type="entry name" value="VERY-LONG-CHAIN 3-OXOOACYL-COA REDUCTASE"/>
    <property type="match status" value="1"/>
</dbReference>
<dbReference type="PRINTS" id="PR00081">
    <property type="entry name" value="GDHRDH"/>
</dbReference>